<keyword evidence="5 6" id="KW-0472">Membrane</keyword>
<evidence type="ECO:0000313" key="8">
    <source>
        <dbReference type="EMBL" id="OGY10413.1"/>
    </source>
</evidence>
<keyword evidence="2" id="KW-1003">Cell membrane</keyword>
<protein>
    <recommendedName>
        <fullName evidence="7">VTT domain-containing protein</fullName>
    </recommendedName>
</protein>
<dbReference type="PANTHER" id="PTHR42709:SF6">
    <property type="entry name" value="UNDECAPRENYL PHOSPHATE TRANSPORTER A"/>
    <property type="match status" value="1"/>
</dbReference>
<dbReference type="EMBL" id="MHCA01000056">
    <property type="protein sequence ID" value="OGY10413.1"/>
    <property type="molecule type" value="Genomic_DNA"/>
</dbReference>
<comment type="subcellular location">
    <subcellularLocation>
        <location evidence="1">Cell membrane</location>
        <topology evidence="1">Multi-pass membrane protein</topology>
    </subcellularLocation>
</comment>
<reference evidence="8 9" key="1">
    <citation type="journal article" date="2016" name="Nat. Commun.">
        <title>Thousands of microbial genomes shed light on interconnected biogeochemical processes in an aquifer system.</title>
        <authorList>
            <person name="Anantharaman K."/>
            <person name="Brown C.T."/>
            <person name="Hug L.A."/>
            <person name="Sharon I."/>
            <person name="Castelle C.J."/>
            <person name="Probst A.J."/>
            <person name="Thomas B.C."/>
            <person name="Singh A."/>
            <person name="Wilkins M.J."/>
            <person name="Karaoz U."/>
            <person name="Brodie E.L."/>
            <person name="Williams K.H."/>
            <person name="Hubbard S.S."/>
            <person name="Banfield J.F."/>
        </authorList>
    </citation>
    <scope>NUCLEOTIDE SEQUENCE [LARGE SCALE GENOMIC DNA]</scope>
</reference>
<feature type="transmembrane region" description="Helical" evidence="6">
    <location>
        <begin position="188"/>
        <end position="205"/>
    </location>
</feature>
<feature type="transmembrane region" description="Helical" evidence="6">
    <location>
        <begin position="163"/>
        <end position="182"/>
    </location>
</feature>
<dbReference type="InterPro" id="IPR051311">
    <property type="entry name" value="DedA_domain"/>
</dbReference>
<dbReference type="STRING" id="1797517.A3F61_04635"/>
<feature type="transmembrane region" description="Helical" evidence="6">
    <location>
        <begin position="118"/>
        <end position="142"/>
    </location>
</feature>
<dbReference type="PANTHER" id="PTHR42709">
    <property type="entry name" value="ALKALINE PHOSPHATASE LIKE PROTEIN"/>
    <property type="match status" value="1"/>
</dbReference>
<comment type="caution">
    <text evidence="8">The sequence shown here is derived from an EMBL/GenBank/DDBJ whole genome shotgun (WGS) entry which is preliminary data.</text>
</comment>
<evidence type="ECO:0000256" key="2">
    <source>
        <dbReference type="ARBA" id="ARBA00022475"/>
    </source>
</evidence>
<evidence type="ECO:0000256" key="4">
    <source>
        <dbReference type="ARBA" id="ARBA00022989"/>
    </source>
</evidence>
<evidence type="ECO:0000256" key="1">
    <source>
        <dbReference type="ARBA" id="ARBA00004651"/>
    </source>
</evidence>
<gene>
    <name evidence="8" type="ORF">A3F61_04635</name>
</gene>
<keyword evidence="4 6" id="KW-1133">Transmembrane helix</keyword>
<proteinExistence type="predicted"/>
<evidence type="ECO:0000256" key="3">
    <source>
        <dbReference type="ARBA" id="ARBA00022692"/>
    </source>
</evidence>
<accession>A0A1G1V4Y7</accession>
<sequence>MAFTAQLEHQLLNLADSLPLELFSFLGSFVEEVIAPIPSPIVMTVTGTLASVQEKPLIYLLILALAGAFGKVLGATVLYFFSDKLEDLLLTKLGRYIGVSHKEIESVGKHISGSWRDVLILTFVRMLPMVPSAPVSIACGLLKVNKKIFWASTFLGTIVRDGFYLYIGYTGASALYSVLSGLSTTETIVQGLILMFFIAFLAYLYHKRRK</sequence>
<feature type="transmembrane region" description="Helical" evidence="6">
    <location>
        <begin position="57"/>
        <end position="81"/>
    </location>
</feature>
<evidence type="ECO:0000256" key="6">
    <source>
        <dbReference type="SAM" id="Phobius"/>
    </source>
</evidence>
<dbReference type="AlphaFoldDB" id="A0A1G1V4Y7"/>
<dbReference type="GO" id="GO:0005886">
    <property type="term" value="C:plasma membrane"/>
    <property type="evidence" value="ECO:0007669"/>
    <property type="project" value="UniProtKB-SubCell"/>
</dbReference>
<evidence type="ECO:0000256" key="5">
    <source>
        <dbReference type="ARBA" id="ARBA00023136"/>
    </source>
</evidence>
<evidence type="ECO:0000259" key="7">
    <source>
        <dbReference type="Pfam" id="PF09335"/>
    </source>
</evidence>
<organism evidence="8 9">
    <name type="scientific">Candidatus Blackburnbacteria bacterium RIFCSPHIGHO2_12_FULL_41_13b</name>
    <dbReference type="NCBI Taxonomy" id="1797517"/>
    <lineage>
        <taxon>Bacteria</taxon>
        <taxon>Candidatus Blackburniibacteriota</taxon>
    </lineage>
</organism>
<name>A0A1G1V4Y7_9BACT</name>
<feature type="domain" description="VTT" evidence="7">
    <location>
        <begin position="37"/>
        <end position="169"/>
    </location>
</feature>
<dbReference type="Pfam" id="PF09335">
    <property type="entry name" value="VTT_dom"/>
    <property type="match status" value="1"/>
</dbReference>
<dbReference type="InterPro" id="IPR032816">
    <property type="entry name" value="VTT_dom"/>
</dbReference>
<keyword evidence="3 6" id="KW-0812">Transmembrane</keyword>
<dbReference type="Proteomes" id="UP000178272">
    <property type="component" value="Unassembled WGS sequence"/>
</dbReference>
<evidence type="ECO:0000313" key="9">
    <source>
        <dbReference type="Proteomes" id="UP000178272"/>
    </source>
</evidence>